<dbReference type="EMBL" id="DSUH01000324">
    <property type="protein sequence ID" value="HGU33973.1"/>
    <property type="molecule type" value="Genomic_DNA"/>
</dbReference>
<keyword evidence="1" id="KW-1133">Transmembrane helix</keyword>
<reference evidence="2" key="1">
    <citation type="journal article" date="2020" name="mSystems">
        <title>Genome- and Community-Level Interaction Insights into Carbon Utilization and Element Cycling Functions of Hydrothermarchaeota in Hydrothermal Sediment.</title>
        <authorList>
            <person name="Zhou Z."/>
            <person name="Liu Y."/>
            <person name="Xu W."/>
            <person name="Pan J."/>
            <person name="Luo Z.H."/>
            <person name="Li M."/>
        </authorList>
    </citation>
    <scope>NUCLEOTIDE SEQUENCE [LARGE SCALE GENOMIC DNA]</scope>
    <source>
        <strain evidence="2">SpSt-477</strain>
    </source>
</reference>
<sequence length="114" mass="13176">MKHQGANFVVNICLILAAMVFIGLTVALFSPGQGLSKIQRKIVERDRLIEANLILAQRISEKYRKIDRLRHDPMYVEFIARKDLGMVRKEELVFAIQQPTIIPMTEKSPQENQR</sequence>
<evidence type="ECO:0000256" key="1">
    <source>
        <dbReference type="SAM" id="Phobius"/>
    </source>
</evidence>
<keyword evidence="1" id="KW-0472">Membrane</keyword>
<comment type="caution">
    <text evidence="2">The sequence shown here is derived from an EMBL/GenBank/DDBJ whole genome shotgun (WGS) entry which is preliminary data.</text>
</comment>
<accession>A0A7C4VRU2</accession>
<dbReference type="AlphaFoldDB" id="A0A7C4VRU2"/>
<proteinExistence type="predicted"/>
<protein>
    <recommendedName>
        <fullName evidence="3">Septum formation initiator family protein</fullName>
    </recommendedName>
</protein>
<dbReference type="InterPro" id="IPR007060">
    <property type="entry name" value="FtsL/DivIC"/>
</dbReference>
<gene>
    <name evidence="2" type="ORF">ENS29_14165</name>
</gene>
<feature type="transmembrane region" description="Helical" evidence="1">
    <location>
        <begin position="6"/>
        <end position="30"/>
    </location>
</feature>
<organism evidence="2">
    <name type="scientific">Desulfatirhabdium butyrativorans</name>
    <dbReference type="NCBI Taxonomy" id="340467"/>
    <lineage>
        <taxon>Bacteria</taxon>
        <taxon>Pseudomonadati</taxon>
        <taxon>Thermodesulfobacteriota</taxon>
        <taxon>Desulfobacteria</taxon>
        <taxon>Desulfobacterales</taxon>
        <taxon>Desulfatirhabdiaceae</taxon>
        <taxon>Desulfatirhabdium</taxon>
    </lineage>
</organism>
<evidence type="ECO:0008006" key="3">
    <source>
        <dbReference type="Google" id="ProtNLM"/>
    </source>
</evidence>
<evidence type="ECO:0000313" key="2">
    <source>
        <dbReference type="EMBL" id="HGU33973.1"/>
    </source>
</evidence>
<dbReference type="Pfam" id="PF04977">
    <property type="entry name" value="DivIC"/>
    <property type="match status" value="1"/>
</dbReference>
<keyword evidence="1" id="KW-0812">Transmembrane</keyword>
<name>A0A7C4VRU2_9BACT</name>